<feature type="domain" description="GFO/IDH/MocA-like oxidoreductase" evidence="4">
    <location>
        <begin position="133"/>
        <end position="248"/>
    </location>
</feature>
<dbReference type="Gene3D" id="3.40.50.720">
    <property type="entry name" value="NAD(P)-binding Rossmann-like Domain"/>
    <property type="match status" value="1"/>
</dbReference>
<organism evidence="5 6">
    <name type="scientific">Enterocloster aldenensis</name>
    <dbReference type="NCBI Taxonomy" id="358742"/>
    <lineage>
        <taxon>Bacteria</taxon>
        <taxon>Bacillati</taxon>
        <taxon>Bacillota</taxon>
        <taxon>Clostridia</taxon>
        <taxon>Lachnospirales</taxon>
        <taxon>Lachnospiraceae</taxon>
        <taxon>Enterocloster</taxon>
    </lineage>
</organism>
<dbReference type="EMBL" id="JAAITT010000051">
    <property type="protein sequence ID" value="NSJ51926.1"/>
    <property type="molecule type" value="Genomic_DNA"/>
</dbReference>
<dbReference type="InterPro" id="IPR000683">
    <property type="entry name" value="Gfo/Idh/MocA-like_OxRdtase_N"/>
</dbReference>
<keyword evidence="2" id="KW-0560">Oxidoreductase</keyword>
<protein>
    <submittedName>
        <fullName evidence="5">Gfo/Idh/MocA family oxidoreductase</fullName>
    </submittedName>
</protein>
<reference evidence="5 6" key="1">
    <citation type="journal article" date="2020" name="Cell Host Microbe">
        <title>Functional and Genomic Variation between Human-Derived Isolates of Lachnospiraceae Reveals Inter- and Intra-Species Diversity.</title>
        <authorList>
            <person name="Sorbara M.T."/>
            <person name="Littmann E.R."/>
            <person name="Fontana E."/>
            <person name="Moody T.U."/>
            <person name="Kohout C.E."/>
            <person name="Gjonbalaj M."/>
            <person name="Eaton V."/>
            <person name="Seok R."/>
            <person name="Leiner I.M."/>
            <person name="Pamer E.G."/>
        </authorList>
    </citation>
    <scope>NUCLEOTIDE SEQUENCE [LARGE SCALE GENOMIC DNA]</scope>
    <source>
        <strain evidence="5 6">MSK.1.17</strain>
    </source>
</reference>
<evidence type="ECO:0000256" key="1">
    <source>
        <dbReference type="ARBA" id="ARBA00010928"/>
    </source>
</evidence>
<dbReference type="InterPro" id="IPR050984">
    <property type="entry name" value="Gfo/Idh/MocA_domain"/>
</dbReference>
<dbReference type="Proteomes" id="UP000669239">
    <property type="component" value="Unassembled WGS sequence"/>
</dbReference>
<feature type="domain" description="Gfo/Idh/MocA-like oxidoreductase N-terminal" evidence="3">
    <location>
        <begin position="6"/>
        <end position="122"/>
    </location>
</feature>
<accession>A0ABX2HU08</accession>
<gene>
    <name evidence="5" type="ORF">G5B36_24955</name>
</gene>
<dbReference type="Gene3D" id="3.30.360.10">
    <property type="entry name" value="Dihydrodipicolinate Reductase, domain 2"/>
    <property type="match status" value="1"/>
</dbReference>
<dbReference type="Pfam" id="PF22725">
    <property type="entry name" value="GFO_IDH_MocA_C3"/>
    <property type="match status" value="1"/>
</dbReference>
<sequence length="329" mass="37087">MKREYNWGIMGPGFIANKVMPSFSMAEGARVLAVGSNTKGKAKAFACKWKIERAYENYDDLVRDPDMDIIYITTPNAFHLDHAKLAMEHGKNVLCEKPFALNGKAASEMKACAKANHVFLMEAMWTRFIPAVVRVKALVDQGSIGEVHQIVSDFSYDYPYDPQNHLYDPKAGGGTLLDGGIYPLSFAGYLYGARPKEYFGYANLRNGVDVRDSVILRFPQGQMASFICGADTASPWDCVIYGSKGRIRIPSFFAAVEFELKDYETGERKCYKMPYEGLGYQYELNEVMNCINQGKLESSIMPLEESVDYMNIMDELRKSWGVIYPGEER</sequence>
<dbReference type="PANTHER" id="PTHR22604:SF105">
    <property type="entry name" value="TRANS-1,2-DIHYDROBENZENE-1,2-DIOL DEHYDROGENASE"/>
    <property type="match status" value="1"/>
</dbReference>
<dbReference type="InterPro" id="IPR036291">
    <property type="entry name" value="NAD(P)-bd_dom_sf"/>
</dbReference>
<dbReference type="PANTHER" id="PTHR22604">
    <property type="entry name" value="OXIDOREDUCTASES"/>
    <property type="match status" value="1"/>
</dbReference>
<dbReference type="InterPro" id="IPR055170">
    <property type="entry name" value="GFO_IDH_MocA-like_dom"/>
</dbReference>
<dbReference type="SUPFAM" id="SSF55347">
    <property type="entry name" value="Glyceraldehyde-3-phosphate dehydrogenase-like, C-terminal domain"/>
    <property type="match status" value="1"/>
</dbReference>
<dbReference type="RefSeq" id="WP_165641959.1">
    <property type="nucleotide sequence ID" value="NZ_JAAITT010000051.1"/>
</dbReference>
<evidence type="ECO:0000259" key="4">
    <source>
        <dbReference type="Pfam" id="PF22725"/>
    </source>
</evidence>
<keyword evidence="6" id="KW-1185">Reference proteome</keyword>
<evidence type="ECO:0000256" key="2">
    <source>
        <dbReference type="ARBA" id="ARBA00023002"/>
    </source>
</evidence>
<proteinExistence type="inferred from homology"/>
<comment type="similarity">
    <text evidence="1">Belongs to the Gfo/Idh/MocA family.</text>
</comment>
<evidence type="ECO:0000259" key="3">
    <source>
        <dbReference type="Pfam" id="PF01408"/>
    </source>
</evidence>
<evidence type="ECO:0000313" key="6">
    <source>
        <dbReference type="Proteomes" id="UP000669239"/>
    </source>
</evidence>
<comment type="caution">
    <text evidence="5">The sequence shown here is derived from an EMBL/GenBank/DDBJ whole genome shotgun (WGS) entry which is preliminary data.</text>
</comment>
<dbReference type="Pfam" id="PF01408">
    <property type="entry name" value="GFO_IDH_MocA"/>
    <property type="match status" value="1"/>
</dbReference>
<dbReference type="SUPFAM" id="SSF51735">
    <property type="entry name" value="NAD(P)-binding Rossmann-fold domains"/>
    <property type="match status" value="1"/>
</dbReference>
<name>A0ABX2HU08_9FIRM</name>
<evidence type="ECO:0000313" key="5">
    <source>
        <dbReference type="EMBL" id="NSJ51926.1"/>
    </source>
</evidence>